<evidence type="ECO:0000313" key="4">
    <source>
        <dbReference type="Proteomes" id="UP001480595"/>
    </source>
</evidence>
<reference evidence="3 4" key="1">
    <citation type="submission" date="2023-01" db="EMBL/GenBank/DDBJ databases">
        <title>Analysis of 21 Apiospora genomes using comparative genomics revels a genus with tremendous synthesis potential of carbohydrate active enzymes and secondary metabolites.</title>
        <authorList>
            <person name="Sorensen T."/>
        </authorList>
    </citation>
    <scope>NUCLEOTIDE SEQUENCE [LARGE SCALE GENOMIC DNA]</scope>
    <source>
        <strain evidence="3 4">CBS 135458</strain>
    </source>
</reference>
<organism evidence="3 4">
    <name type="scientific">Apiospora phragmitis</name>
    <dbReference type="NCBI Taxonomy" id="2905665"/>
    <lineage>
        <taxon>Eukaryota</taxon>
        <taxon>Fungi</taxon>
        <taxon>Dikarya</taxon>
        <taxon>Ascomycota</taxon>
        <taxon>Pezizomycotina</taxon>
        <taxon>Sordariomycetes</taxon>
        <taxon>Xylariomycetidae</taxon>
        <taxon>Amphisphaeriales</taxon>
        <taxon>Apiosporaceae</taxon>
        <taxon>Apiospora</taxon>
    </lineage>
</organism>
<dbReference type="NCBIfam" id="TIGR00035">
    <property type="entry name" value="asp_race"/>
    <property type="match status" value="1"/>
</dbReference>
<evidence type="ECO:0000313" key="3">
    <source>
        <dbReference type="EMBL" id="KAK8069935.1"/>
    </source>
</evidence>
<dbReference type="Proteomes" id="UP001480595">
    <property type="component" value="Unassembled WGS sequence"/>
</dbReference>
<evidence type="ECO:0000256" key="2">
    <source>
        <dbReference type="ARBA" id="ARBA00023235"/>
    </source>
</evidence>
<accession>A0ABR1VI70</accession>
<dbReference type="Pfam" id="PF01177">
    <property type="entry name" value="Asp_Glu_race"/>
    <property type="match status" value="1"/>
</dbReference>
<dbReference type="InterPro" id="IPR015942">
    <property type="entry name" value="Asp/Glu/hydantoin_racemase"/>
</dbReference>
<gene>
    <name evidence="3" type="ORF">PG994_006551</name>
</gene>
<dbReference type="RefSeq" id="XP_066717229.1">
    <property type="nucleotide sequence ID" value="XM_066857960.1"/>
</dbReference>
<proteinExistence type="inferred from homology"/>
<dbReference type="InterPro" id="IPR004380">
    <property type="entry name" value="Asp_race"/>
</dbReference>
<dbReference type="PANTHER" id="PTHR21198:SF7">
    <property type="entry name" value="ASPARTATE-GLUTAMATE RACEMASE FAMILY"/>
    <property type="match status" value="1"/>
</dbReference>
<dbReference type="GeneID" id="92091023"/>
<protein>
    <recommendedName>
        <fullName evidence="5">Aspartate/glutamate racemase family protein</fullName>
    </recommendedName>
</protein>
<dbReference type="InterPro" id="IPR001920">
    <property type="entry name" value="Asp/Glu_race"/>
</dbReference>
<dbReference type="PANTHER" id="PTHR21198">
    <property type="entry name" value="GLUTAMATE RACEMASE"/>
    <property type="match status" value="1"/>
</dbReference>
<dbReference type="EMBL" id="JAQQWL010000006">
    <property type="protein sequence ID" value="KAK8069935.1"/>
    <property type="molecule type" value="Genomic_DNA"/>
</dbReference>
<evidence type="ECO:0008006" key="5">
    <source>
        <dbReference type="Google" id="ProtNLM"/>
    </source>
</evidence>
<keyword evidence="2" id="KW-0413">Isomerase</keyword>
<comment type="similarity">
    <text evidence="1">Belongs to the aspartate/glutamate racemases family.</text>
</comment>
<keyword evidence="4" id="KW-1185">Reference proteome</keyword>
<dbReference type="Gene3D" id="3.40.50.1860">
    <property type="match status" value="2"/>
</dbReference>
<name>A0ABR1VI70_9PEZI</name>
<evidence type="ECO:0000256" key="1">
    <source>
        <dbReference type="ARBA" id="ARBA00007847"/>
    </source>
</evidence>
<comment type="caution">
    <text evidence="3">The sequence shown here is derived from an EMBL/GenBank/DDBJ whole genome shotgun (WGS) entry which is preliminary data.</text>
</comment>
<sequence length="205" mass="22523">MSWQSTHAGEWDEAGRVLEEAAAAVLQRAGAEAIVLCTNIMYSVLWGIAGASNLPLLHIAGPTAERIVRAGFRVVGLLGTRFTMVQDFLLRDAPFGLAIVVPDEEGLGAVHDIIYKDLCNGIVQENSRDMYYRVVTGLQAAGAECLILDCTGIGLLLDGKEVEERCGLPLLTLPKFMRWLRQTGQWRLATKTDGLVWTRQRQKNA</sequence>
<dbReference type="SUPFAM" id="SSF53681">
    <property type="entry name" value="Aspartate/glutamate racemase"/>
    <property type="match status" value="2"/>
</dbReference>